<evidence type="ECO:0000313" key="6">
    <source>
        <dbReference type="Proteomes" id="UP001282288"/>
    </source>
</evidence>
<feature type="transmembrane region" description="Helical" evidence="2">
    <location>
        <begin position="44"/>
        <end position="64"/>
    </location>
</feature>
<keyword evidence="5" id="KW-1185">Reference proteome</keyword>
<dbReference type="AlphaFoldDB" id="A0AAP6BLI7"/>
<evidence type="ECO:0000313" key="3">
    <source>
        <dbReference type="EMBL" id="MDX2967019.1"/>
    </source>
</evidence>
<dbReference type="RefSeq" id="WP_010349959.1">
    <property type="nucleotide sequence ID" value="NZ_BCMK01000038.1"/>
</dbReference>
<evidence type="ECO:0000313" key="5">
    <source>
        <dbReference type="Proteomes" id="UP001272987"/>
    </source>
</evidence>
<evidence type="ECO:0000256" key="1">
    <source>
        <dbReference type="SAM" id="MobiDB-lite"/>
    </source>
</evidence>
<feature type="transmembrane region" description="Helical" evidence="2">
    <location>
        <begin position="12"/>
        <end position="32"/>
    </location>
</feature>
<protein>
    <submittedName>
        <fullName evidence="3">DUF2637 domain-containing protein</fullName>
    </submittedName>
</protein>
<dbReference type="EMBL" id="JARAWC010000078">
    <property type="protein sequence ID" value="MDX2967019.1"/>
    <property type="molecule type" value="Genomic_DNA"/>
</dbReference>
<gene>
    <name evidence="3" type="ORF">PV399_46095</name>
    <name evidence="4" type="ORF">PV666_26005</name>
</gene>
<dbReference type="EMBL" id="JARAWP010000015">
    <property type="protein sequence ID" value="MDX3021320.1"/>
    <property type="molecule type" value="Genomic_DNA"/>
</dbReference>
<accession>A0AAP6BLI7</accession>
<feature type="compositionally biased region" description="Basic and acidic residues" evidence="1">
    <location>
        <begin position="213"/>
        <end position="233"/>
    </location>
</feature>
<name>A0AAP6BLI7_9ACTN</name>
<proteinExistence type="predicted"/>
<dbReference type="Proteomes" id="UP001272987">
    <property type="component" value="Unassembled WGS sequence"/>
</dbReference>
<evidence type="ECO:0000313" key="4">
    <source>
        <dbReference type="EMBL" id="MDX3021320.1"/>
    </source>
</evidence>
<dbReference type="Proteomes" id="UP001282288">
    <property type="component" value="Unassembled WGS sequence"/>
</dbReference>
<dbReference type="Pfam" id="PF10935">
    <property type="entry name" value="DUF2637"/>
    <property type="match status" value="1"/>
</dbReference>
<keyword evidence="2" id="KW-0472">Membrane</keyword>
<sequence>MNTTPTAQLSAWDRAAVIALGAAGCALSYDALRQMALAIHVRPTLTWLFPIVIDGFIAYGVRALLVLKDAPLRARLYVWALFGTATAASIWANALHAVRINQQTPGDGLHLGDMVVAVLSTIAPLALAGAVHLYILIARSPDNGRPVTDCVGRTGEVTGQPDTVTASRRDGVGQAATEEVTGRPDRPELTGSDTGQDTSSDVRDSRTTGQPADKGERRTETPADHLTDKEEGGPHSSQDTLDILPLSGLEQPADLRGQLSPAGKEGTVVDRDTKALLEIAREAVRAEDKLTRKVVAEAIRGQRIPLSNDTLTTLMVQLRAQHGQQLTTYRN</sequence>
<reference evidence="3 5" key="1">
    <citation type="journal article" date="2023" name="Microb. Genom.">
        <title>Mesoterricola silvestris gen. nov., sp. nov., Mesoterricola sediminis sp. nov., Geothrix oryzae sp. nov., Geothrix edaphica sp. nov., Geothrix rubra sp. nov., and Geothrix limicola sp. nov., six novel members of Acidobacteriota isolated from soils.</title>
        <authorList>
            <person name="Weisberg A.J."/>
            <person name="Pearce E."/>
            <person name="Kramer C.G."/>
            <person name="Chang J.H."/>
            <person name="Clarke C.R."/>
        </authorList>
    </citation>
    <scope>NUCLEOTIDE SEQUENCE</scope>
    <source>
        <strain evidence="4 5">NB05-1H</strain>
        <strain evidence="3">NRRL_B-16521</strain>
    </source>
</reference>
<comment type="caution">
    <text evidence="3">The sequence shown here is derived from an EMBL/GenBank/DDBJ whole genome shotgun (WGS) entry which is preliminary data.</text>
</comment>
<keyword evidence="2" id="KW-0812">Transmembrane</keyword>
<feature type="region of interest" description="Disordered" evidence="1">
    <location>
        <begin position="148"/>
        <end position="242"/>
    </location>
</feature>
<dbReference type="GeneID" id="69810915"/>
<feature type="transmembrane region" description="Helical" evidence="2">
    <location>
        <begin position="114"/>
        <end position="137"/>
    </location>
</feature>
<evidence type="ECO:0000256" key="2">
    <source>
        <dbReference type="SAM" id="Phobius"/>
    </source>
</evidence>
<keyword evidence="2" id="KW-1133">Transmembrane helix</keyword>
<dbReference type="InterPro" id="IPR021235">
    <property type="entry name" value="DUF2637"/>
</dbReference>
<feature type="transmembrane region" description="Helical" evidence="2">
    <location>
        <begin position="76"/>
        <end position="94"/>
    </location>
</feature>
<organism evidence="3 6">
    <name type="scientific">Streptomyces acidiscabies</name>
    <dbReference type="NCBI Taxonomy" id="42234"/>
    <lineage>
        <taxon>Bacteria</taxon>
        <taxon>Bacillati</taxon>
        <taxon>Actinomycetota</taxon>
        <taxon>Actinomycetes</taxon>
        <taxon>Kitasatosporales</taxon>
        <taxon>Streptomycetaceae</taxon>
        <taxon>Streptomyces</taxon>
    </lineage>
</organism>